<dbReference type="InterPro" id="IPR007224">
    <property type="entry name" value="TIF_Rrn11"/>
</dbReference>
<dbReference type="GO" id="GO:0001164">
    <property type="term" value="F:RNA polymerase I core promoter sequence-specific DNA binding"/>
    <property type="evidence" value="ECO:0007669"/>
    <property type="project" value="InterPro"/>
</dbReference>
<dbReference type="KEGG" id="spaa:SPAPADRAFT_49075"/>
<accession>G3AJT6</accession>
<dbReference type="GO" id="GO:0042790">
    <property type="term" value="P:nucleolar large rRNA transcription by RNA polymerase I"/>
    <property type="evidence" value="ECO:0007669"/>
    <property type="project" value="TreeGrafter"/>
</dbReference>
<feature type="region of interest" description="Disordered" evidence="1">
    <location>
        <begin position="723"/>
        <end position="743"/>
    </location>
</feature>
<gene>
    <name evidence="2" type="ORF">SPAPADRAFT_49075</name>
</gene>
<proteinExistence type="predicted"/>
<dbReference type="PANTHER" id="PTHR28244:SF1">
    <property type="entry name" value="RNA POLYMERASE I-SPECIFIC TRANSCRIPTION INITIATION FACTOR RRN11"/>
    <property type="match status" value="1"/>
</dbReference>
<dbReference type="EMBL" id="GL996500">
    <property type="protein sequence ID" value="EGW33987.1"/>
    <property type="molecule type" value="Genomic_DNA"/>
</dbReference>
<dbReference type="RefSeq" id="XP_007373571.1">
    <property type="nucleotide sequence ID" value="XM_007373509.1"/>
</dbReference>
<dbReference type="STRING" id="619300.G3AJT6"/>
<dbReference type="InParanoid" id="G3AJT6"/>
<organism evidence="3">
    <name type="scientific">Spathaspora passalidarum (strain NRRL Y-27907 / 11-Y1)</name>
    <dbReference type="NCBI Taxonomy" id="619300"/>
    <lineage>
        <taxon>Eukaryota</taxon>
        <taxon>Fungi</taxon>
        <taxon>Dikarya</taxon>
        <taxon>Ascomycota</taxon>
        <taxon>Saccharomycotina</taxon>
        <taxon>Pichiomycetes</taxon>
        <taxon>Debaryomycetaceae</taxon>
        <taxon>Spathaspora</taxon>
    </lineage>
</organism>
<evidence type="ECO:0008006" key="4">
    <source>
        <dbReference type="Google" id="ProtNLM"/>
    </source>
</evidence>
<evidence type="ECO:0000313" key="2">
    <source>
        <dbReference type="EMBL" id="EGW33987.1"/>
    </source>
</evidence>
<feature type="compositionally biased region" description="Basic and acidic residues" evidence="1">
    <location>
        <begin position="91"/>
        <end position="105"/>
    </location>
</feature>
<keyword evidence="3" id="KW-1185">Reference proteome</keyword>
<dbReference type="GeneID" id="18871301"/>
<feature type="compositionally biased region" description="Acidic residues" evidence="1">
    <location>
        <begin position="507"/>
        <end position="517"/>
    </location>
</feature>
<dbReference type="HOGENOM" id="CLU_025508_0_0_1"/>
<dbReference type="eggNOG" id="ENOG502R1IK">
    <property type="taxonomic scope" value="Eukaryota"/>
</dbReference>
<dbReference type="PANTHER" id="PTHR28244">
    <property type="entry name" value="RNA POLYMERASE I-SPECIFIC TRANSCRIPTION INITIATION FACTOR RRN11"/>
    <property type="match status" value="1"/>
</dbReference>
<feature type="region of interest" description="Disordered" evidence="1">
    <location>
        <begin position="590"/>
        <end position="665"/>
    </location>
</feature>
<feature type="compositionally biased region" description="Acidic residues" evidence="1">
    <location>
        <begin position="429"/>
        <end position="438"/>
    </location>
</feature>
<name>G3AJT6_SPAPN</name>
<feature type="compositionally biased region" description="Polar residues" evidence="1">
    <location>
        <begin position="725"/>
        <end position="735"/>
    </location>
</feature>
<dbReference type="FunCoup" id="G3AJT6">
    <property type="interactions" value="69"/>
</dbReference>
<sequence length="743" mass="85496">MFEDITHRNAGHERGKRATDQLLTKYTELKQVEEIRRNVSKVHKRKLQNSNVRKRVLELIHNELNKIDKPEETFEVYHITKNLNQNIKAKTKSEKSKKGGKRTESEQPDDATLQAKVVQFLDNLDEDAEDGEEVNDKYEEYDNIVSHKLDQFTNEFDHSHRRAKIDFLIRSNGLEVLPKDYIDKDKSFQRLQINNLSTLLHVNILRKNWQLAYKIFSLLIRFPSVDIRTIWPLGIEILVNLQQQSNSHTLKVEKFFDYLSSFYMLSNVNSSQSKGKSRPNAAPVWRSGSKTLTPLYVITALWNLFVKQEYENLINRINELVLEPPFNTEGVLYFIYALCHLCQAVQAVYAYTVQDTADNFTELNQPYRNRREVLKEVDSLQHIINETLKKCEKLEFEYPKSEVDSQISSLMETINRHDQEKPTQKLDEWGDISSDEEVAEKKVSGNISDSAMEVPNSQDDWDAISSDSDEEVNGKAVNDEWAEIESDQEEESAKNDEGVNGKVVNDEWAEIESDQEEEPAKDSENFHSDASQQEDIVNSDLKKSPIMNGNNNGWDDIESDVSDSQYNGEATTIADVDDSDVVMSGSDHVIAESTHVNGNKTTIDDEWGQIRSDSEEPPIRPDSEEPTKESTDNEEGWSAVSSDSETPETNGRIEATPEVDDKLSQNTHQFIKSMEEEDDDVISEEEEEADDQNRFNSFDMRRNSLELYSNISQSVEPETFERNLKQGQQNSQSTMIDFDFDFD</sequence>
<feature type="compositionally biased region" description="Basic and acidic residues" evidence="1">
    <location>
        <begin position="518"/>
        <end position="527"/>
    </location>
</feature>
<dbReference type="Pfam" id="PF04090">
    <property type="entry name" value="Rrn11"/>
    <property type="match status" value="1"/>
</dbReference>
<dbReference type="GO" id="GO:0070860">
    <property type="term" value="C:RNA polymerase I core factor complex"/>
    <property type="evidence" value="ECO:0007669"/>
    <property type="project" value="TreeGrafter"/>
</dbReference>
<feature type="region of interest" description="Disordered" evidence="1">
    <location>
        <begin position="429"/>
        <end position="564"/>
    </location>
</feature>
<dbReference type="AlphaFoldDB" id="G3AJT6"/>
<evidence type="ECO:0000313" key="3">
    <source>
        <dbReference type="Proteomes" id="UP000000709"/>
    </source>
</evidence>
<reference evidence="2 3" key="1">
    <citation type="journal article" date="2011" name="Proc. Natl. Acad. Sci. U.S.A.">
        <title>Comparative genomics of xylose-fermenting fungi for enhanced biofuel production.</title>
        <authorList>
            <person name="Wohlbach D.J."/>
            <person name="Kuo A."/>
            <person name="Sato T.K."/>
            <person name="Potts K.M."/>
            <person name="Salamov A.A."/>
            <person name="LaButti K.M."/>
            <person name="Sun H."/>
            <person name="Clum A."/>
            <person name="Pangilinan J.L."/>
            <person name="Lindquist E.A."/>
            <person name="Lucas S."/>
            <person name="Lapidus A."/>
            <person name="Jin M."/>
            <person name="Gunawan C."/>
            <person name="Balan V."/>
            <person name="Dale B.E."/>
            <person name="Jeffries T.W."/>
            <person name="Zinkel R."/>
            <person name="Barry K.W."/>
            <person name="Grigoriev I.V."/>
            <person name="Gasch A.P."/>
        </authorList>
    </citation>
    <scope>NUCLEOTIDE SEQUENCE [LARGE SCALE GENOMIC DNA]</scope>
    <source>
        <strain evidence="3">NRRL Y-27907 / 11-Y1</strain>
    </source>
</reference>
<dbReference type="Proteomes" id="UP000000709">
    <property type="component" value="Unassembled WGS sequence"/>
</dbReference>
<protein>
    <recommendedName>
        <fullName evidence="4">RNA polymerase I-specific transcription initiation factor RRN11</fullName>
    </recommendedName>
</protein>
<feature type="region of interest" description="Disordered" evidence="1">
    <location>
        <begin position="88"/>
        <end position="110"/>
    </location>
</feature>
<feature type="compositionally biased region" description="Polar residues" evidence="1">
    <location>
        <begin position="639"/>
        <end position="649"/>
    </location>
</feature>
<dbReference type="OrthoDB" id="2159786at2759"/>
<dbReference type="InterPro" id="IPR053029">
    <property type="entry name" value="RNA_pol_I-specific_init_factor"/>
</dbReference>
<dbReference type="GO" id="GO:0001181">
    <property type="term" value="F:RNA polymerase I general transcription initiation factor activity"/>
    <property type="evidence" value="ECO:0007669"/>
    <property type="project" value="InterPro"/>
</dbReference>
<feature type="compositionally biased region" description="Acidic residues" evidence="1">
    <location>
        <begin position="459"/>
        <end position="471"/>
    </location>
</feature>
<dbReference type="GO" id="GO:0017025">
    <property type="term" value="F:TBP-class protein binding"/>
    <property type="evidence" value="ECO:0007669"/>
    <property type="project" value="TreeGrafter"/>
</dbReference>
<feature type="compositionally biased region" description="Acidic residues" evidence="1">
    <location>
        <begin position="480"/>
        <end position="490"/>
    </location>
</feature>
<feature type="compositionally biased region" description="Basic and acidic residues" evidence="1">
    <location>
        <begin position="612"/>
        <end position="631"/>
    </location>
</feature>
<evidence type="ECO:0000256" key="1">
    <source>
        <dbReference type="SAM" id="MobiDB-lite"/>
    </source>
</evidence>